<dbReference type="STRING" id="1184267.A11Q_2311"/>
<dbReference type="Proteomes" id="UP000012040">
    <property type="component" value="Chromosome"/>
</dbReference>
<feature type="compositionally biased region" description="Polar residues" evidence="1">
    <location>
        <begin position="177"/>
        <end position="186"/>
    </location>
</feature>
<evidence type="ECO:0000313" key="3">
    <source>
        <dbReference type="Proteomes" id="UP000012040"/>
    </source>
</evidence>
<dbReference type="KEGG" id="bex:A11Q_2311"/>
<organism evidence="2 3">
    <name type="scientific">Pseudobdellovibrio exovorus JSS</name>
    <dbReference type="NCBI Taxonomy" id="1184267"/>
    <lineage>
        <taxon>Bacteria</taxon>
        <taxon>Pseudomonadati</taxon>
        <taxon>Bdellovibrionota</taxon>
        <taxon>Bdellovibrionia</taxon>
        <taxon>Bdellovibrionales</taxon>
        <taxon>Pseudobdellovibrionaceae</taxon>
        <taxon>Pseudobdellovibrio</taxon>
    </lineage>
</organism>
<proteinExistence type="predicted"/>
<reference evidence="2 3" key="1">
    <citation type="journal article" date="2013" name="ISME J.">
        <title>By their genes ye shall know them: genomic signatures of predatory bacteria.</title>
        <authorList>
            <person name="Pasternak Z."/>
            <person name="Pietrokovski S."/>
            <person name="Rotem O."/>
            <person name="Gophna U."/>
            <person name="Lurie-Weinberger M.N."/>
            <person name="Jurkevitch E."/>
        </authorList>
    </citation>
    <scope>NUCLEOTIDE SEQUENCE [LARGE SCALE GENOMIC DNA]</scope>
    <source>
        <strain evidence="2 3">JSS</strain>
    </source>
</reference>
<evidence type="ECO:0000313" key="2">
    <source>
        <dbReference type="EMBL" id="AGH96527.1"/>
    </source>
</evidence>
<sequence length="200" mass="22607">MSRQQQLLASIFVLIAGGFLGYHGVKWAQPDSTQNRFIASQPRMSKVGLEQTARHFFDIKVDTQQLAQKDDDVSEVKVIITAIRPLPTGLIYNWHLAENSQTLEGSLQDQLGSLNVGESRELVLKLRGFSKENRKYLSFEIKGDVSSIPVQREVLISSRIEDSLEYAIYQNELNQQGNAQQNTQEESPSRGKFSPENVIR</sequence>
<accession>M4VAX4</accession>
<dbReference type="PATRIC" id="fig|1184267.3.peg.2343"/>
<dbReference type="AlphaFoldDB" id="M4VAX4"/>
<dbReference type="RefSeq" id="WP_015471017.1">
    <property type="nucleotide sequence ID" value="NC_020813.1"/>
</dbReference>
<gene>
    <name evidence="2" type="ORF">A11Q_2311</name>
</gene>
<dbReference type="EMBL" id="CP003537">
    <property type="protein sequence ID" value="AGH96527.1"/>
    <property type="molecule type" value="Genomic_DNA"/>
</dbReference>
<evidence type="ECO:0000256" key="1">
    <source>
        <dbReference type="SAM" id="MobiDB-lite"/>
    </source>
</evidence>
<protein>
    <submittedName>
        <fullName evidence="2">Uncharacterized protein</fullName>
    </submittedName>
</protein>
<name>M4VAX4_9BACT</name>
<keyword evidence="3" id="KW-1185">Reference proteome</keyword>
<feature type="region of interest" description="Disordered" evidence="1">
    <location>
        <begin position="177"/>
        <end position="200"/>
    </location>
</feature>
<dbReference type="HOGENOM" id="CLU_1500705_0_0_7"/>